<gene>
    <name evidence="20" type="ORF">GCM10010885_05650</name>
</gene>
<comment type="subunit">
    <text evidence="5">Homodimer.</text>
</comment>
<evidence type="ECO:0000256" key="9">
    <source>
        <dbReference type="ARBA" id="ARBA00022801"/>
    </source>
</evidence>
<keyword evidence="21" id="KW-1185">Reference proteome</keyword>
<evidence type="ECO:0000256" key="14">
    <source>
        <dbReference type="ARBA" id="ARBA00041069"/>
    </source>
</evidence>
<keyword evidence="9" id="KW-0378">Hydrolase</keyword>
<dbReference type="GO" id="GO:0005764">
    <property type="term" value="C:lysosome"/>
    <property type="evidence" value="ECO:0007669"/>
    <property type="project" value="UniProtKB-SubCell"/>
</dbReference>
<dbReference type="PANTHER" id="PTHR43730">
    <property type="entry name" value="BETA-MANNOSIDASE"/>
    <property type="match status" value="1"/>
</dbReference>
<evidence type="ECO:0000313" key="20">
    <source>
        <dbReference type="EMBL" id="GGI99038.1"/>
    </source>
</evidence>
<dbReference type="InterPro" id="IPR008979">
    <property type="entry name" value="Galactose-bd-like_sf"/>
</dbReference>
<dbReference type="Gene3D" id="3.20.20.80">
    <property type="entry name" value="Glycosidases"/>
    <property type="match status" value="1"/>
</dbReference>
<evidence type="ECO:0000256" key="4">
    <source>
        <dbReference type="ARBA" id="ARBA00004740"/>
    </source>
</evidence>
<evidence type="ECO:0000256" key="5">
    <source>
        <dbReference type="ARBA" id="ARBA00011738"/>
    </source>
</evidence>
<keyword evidence="10" id="KW-0325">Glycoprotein</keyword>
<dbReference type="FunFam" id="2.60.120.260:FF:000060">
    <property type="entry name" value="Probable beta-mannosidase"/>
    <property type="match status" value="1"/>
</dbReference>
<dbReference type="GO" id="GO:0004567">
    <property type="term" value="F:beta-mannosidase activity"/>
    <property type="evidence" value="ECO:0007669"/>
    <property type="project" value="UniProtKB-EC"/>
</dbReference>
<dbReference type="GO" id="GO:0005975">
    <property type="term" value="P:carbohydrate metabolic process"/>
    <property type="evidence" value="ECO:0007669"/>
    <property type="project" value="InterPro"/>
</dbReference>
<dbReference type="Proteomes" id="UP000637695">
    <property type="component" value="Unassembled WGS sequence"/>
</dbReference>
<feature type="domain" description="Beta-mannosidase-like galactose-binding" evidence="19">
    <location>
        <begin position="11"/>
        <end position="188"/>
    </location>
</feature>
<dbReference type="InterPro" id="IPR041625">
    <property type="entry name" value="Beta-mannosidase_Ig"/>
</dbReference>
<evidence type="ECO:0000256" key="10">
    <source>
        <dbReference type="ARBA" id="ARBA00023180"/>
    </source>
</evidence>
<keyword evidence="11" id="KW-0458">Lysosome</keyword>
<dbReference type="Gene3D" id="2.60.120.260">
    <property type="entry name" value="Galactose-binding domain-like"/>
    <property type="match status" value="1"/>
</dbReference>
<dbReference type="Pfam" id="PF17753">
    <property type="entry name" value="Ig_mannosidase"/>
    <property type="match status" value="1"/>
</dbReference>
<dbReference type="AlphaFoldDB" id="A0A917NGQ0"/>
<dbReference type="InterPro" id="IPR017853">
    <property type="entry name" value="GH"/>
</dbReference>
<organism evidence="20 21">
    <name type="scientific">Alicyclobacillus cellulosilyticus</name>
    <dbReference type="NCBI Taxonomy" id="1003997"/>
    <lineage>
        <taxon>Bacteria</taxon>
        <taxon>Bacillati</taxon>
        <taxon>Bacillota</taxon>
        <taxon>Bacilli</taxon>
        <taxon>Bacillales</taxon>
        <taxon>Alicyclobacillaceae</taxon>
        <taxon>Alicyclobacillus</taxon>
    </lineage>
</organism>
<dbReference type="SUPFAM" id="SSF49785">
    <property type="entry name" value="Galactose-binding domain-like"/>
    <property type="match status" value="1"/>
</dbReference>
<dbReference type="EMBL" id="BMOY01000005">
    <property type="protein sequence ID" value="GGI99038.1"/>
    <property type="molecule type" value="Genomic_DNA"/>
</dbReference>
<dbReference type="GO" id="GO:0006516">
    <property type="term" value="P:glycoprotein catabolic process"/>
    <property type="evidence" value="ECO:0007669"/>
    <property type="project" value="TreeGrafter"/>
</dbReference>
<evidence type="ECO:0000256" key="8">
    <source>
        <dbReference type="ARBA" id="ARBA00022729"/>
    </source>
</evidence>
<comment type="subcellular location">
    <subcellularLocation>
        <location evidence="2">Lysosome</location>
    </subcellularLocation>
    <subcellularLocation>
        <location evidence="3">Secreted</location>
    </subcellularLocation>
</comment>
<dbReference type="SUPFAM" id="SSF51445">
    <property type="entry name" value="(Trans)glycosidases"/>
    <property type="match status" value="1"/>
</dbReference>
<sequence>MATTKAVLTEWRFRGEGETGWLPAKVPGCVHTDLLRNGRIPDPFYGTNERRLQWIDKQDWEYETTFDVPPDVRGMAHKELVFAGLDTYADVYLNGELVLRADNMFCTWRLDVTHLLQETGNHLRVYFHSPVKVDLPKLNRLGYGLPAVNDQSELGGLGDKRISVFARKAPYHYGWDWGPRFVTSGIWRDVWLEGWADCRITDLFIEQRDVTAERAQLTAWVEVEADRAIAADVTVSTDGACAAVKAQLAPGVNRVRVDIVMDQPRLWWCNGLGEPYLYTFHAKVATDGRVLAERSVRTGLRRLRLVQEPDEHGTSFYFELNGVPVFARGANHIPNDSFITEVTYERYRHEVASAAAANMNMLRVWGGGIYEQDDFYDLCDEYGILVWQDFMFACSMYPGDEHFLASVAAEAEDNIRRLRNHPCIALWCGNNEIDVAWAEYDERLGWGWKQQYPPEVRKKIWQDYEAIFHRILPEAVQRLAPGAPYWPSSPMAAWTNDARQHATNRTTSGDIHYWGVWHAVEPFENYNINIGRFMSEYGFQSFPEYKSVRAYAEESDLRLDSEVMLAHQKNGRGNFLIKEYMDIYMKEPKDFPSFLYVSQVLQAEAMKTAIEAHRRKKPFTMGSLYWQINDCWPVASWSSIDYFGRWKATQYYAKRCYRPVAVNIDGTGAETVDVYVVSDVLTPMTGHLRWRLLDFAGQVLQEGAEAVAVAPGAVVKAVSLRKSHLLALGPADRIVLVATLEQGDAVVDEKEHYFVPAKDLALSVPNISVREIRDGDGVRFVLATDVLAKQVWLAAEVDGVFSDNFFDLVPGREKEVVFLTLQPGARTFMPAQPGHVTVRSMADFVRL</sequence>
<keyword evidence="12" id="KW-0326">Glycosidase</keyword>
<comment type="catalytic activity">
    <reaction evidence="1">
        <text>Hydrolysis of terminal, non-reducing beta-D-mannose residues in beta-D-mannosides.</text>
        <dbReference type="EC" id="3.2.1.25"/>
    </reaction>
</comment>
<evidence type="ECO:0000259" key="17">
    <source>
        <dbReference type="Pfam" id="PF17753"/>
    </source>
</evidence>
<dbReference type="InterPro" id="IPR041447">
    <property type="entry name" value="Mannosidase_ig"/>
</dbReference>
<feature type="domain" description="Beta-mannosidase Ig-fold" evidence="17">
    <location>
        <begin position="763"/>
        <end position="844"/>
    </location>
</feature>
<comment type="pathway">
    <text evidence="4">Glycan metabolism; N-glycan degradation.</text>
</comment>
<name>A0A917NGQ0_9BACL</name>
<evidence type="ECO:0000259" key="19">
    <source>
        <dbReference type="Pfam" id="PF22666"/>
    </source>
</evidence>
<comment type="caution">
    <text evidence="20">The sequence shown here is derived from an EMBL/GenBank/DDBJ whole genome shotgun (WGS) entry which is preliminary data.</text>
</comment>
<evidence type="ECO:0000259" key="18">
    <source>
        <dbReference type="Pfam" id="PF17786"/>
    </source>
</evidence>
<dbReference type="GO" id="GO:0005576">
    <property type="term" value="C:extracellular region"/>
    <property type="evidence" value="ECO:0007669"/>
    <property type="project" value="UniProtKB-SubCell"/>
</dbReference>
<dbReference type="RefSeq" id="WP_188881020.1">
    <property type="nucleotide sequence ID" value="NZ_BMOY01000005.1"/>
</dbReference>
<accession>A0A917NGQ0</accession>
<dbReference type="PANTHER" id="PTHR43730:SF1">
    <property type="entry name" value="BETA-MANNOSIDASE"/>
    <property type="match status" value="1"/>
</dbReference>
<keyword evidence="7" id="KW-0964">Secreted</keyword>
<reference evidence="20" key="2">
    <citation type="submission" date="2020-09" db="EMBL/GenBank/DDBJ databases">
        <authorList>
            <person name="Sun Q."/>
            <person name="Ohkuma M."/>
        </authorList>
    </citation>
    <scope>NUCLEOTIDE SEQUENCE</scope>
    <source>
        <strain evidence="20">JCM 18487</strain>
    </source>
</reference>
<feature type="domain" description="Glycoside hydrolase family 2 immunoglobulin-like beta-sandwich" evidence="16">
    <location>
        <begin position="199"/>
        <end position="301"/>
    </location>
</feature>
<dbReference type="InterPro" id="IPR013783">
    <property type="entry name" value="Ig-like_fold"/>
</dbReference>
<dbReference type="EC" id="3.2.1.25" evidence="6"/>
<evidence type="ECO:0000256" key="7">
    <source>
        <dbReference type="ARBA" id="ARBA00022525"/>
    </source>
</evidence>
<dbReference type="SUPFAM" id="SSF49303">
    <property type="entry name" value="beta-Galactosidase/glucuronidase domain"/>
    <property type="match status" value="3"/>
</dbReference>
<feature type="domain" description="Mannosidase Ig/CBM-like" evidence="18">
    <location>
        <begin position="671"/>
        <end position="759"/>
    </location>
</feature>
<dbReference type="InterPro" id="IPR050887">
    <property type="entry name" value="Beta-mannosidase_GH2"/>
</dbReference>
<evidence type="ECO:0000256" key="3">
    <source>
        <dbReference type="ARBA" id="ARBA00004613"/>
    </source>
</evidence>
<dbReference type="Pfam" id="PF22666">
    <property type="entry name" value="Glyco_hydro_2_N2"/>
    <property type="match status" value="1"/>
</dbReference>
<dbReference type="InterPro" id="IPR006102">
    <property type="entry name" value="Ig-like_GH2"/>
</dbReference>
<dbReference type="Pfam" id="PF00703">
    <property type="entry name" value="Glyco_hydro_2"/>
    <property type="match status" value="1"/>
</dbReference>
<dbReference type="Pfam" id="PF17786">
    <property type="entry name" value="Mannosidase_ig"/>
    <property type="match status" value="1"/>
</dbReference>
<dbReference type="FunFam" id="3.20.20.80:FF:000050">
    <property type="entry name" value="Beta-mannosidase B"/>
    <property type="match status" value="1"/>
</dbReference>
<evidence type="ECO:0000256" key="11">
    <source>
        <dbReference type="ARBA" id="ARBA00023228"/>
    </source>
</evidence>
<evidence type="ECO:0000256" key="15">
    <source>
        <dbReference type="ARBA" id="ARBA00041614"/>
    </source>
</evidence>
<evidence type="ECO:0000259" key="16">
    <source>
        <dbReference type="Pfam" id="PF00703"/>
    </source>
</evidence>
<evidence type="ECO:0000313" key="21">
    <source>
        <dbReference type="Proteomes" id="UP000637695"/>
    </source>
</evidence>
<proteinExistence type="inferred from homology"/>
<evidence type="ECO:0000256" key="2">
    <source>
        <dbReference type="ARBA" id="ARBA00004371"/>
    </source>
</evidence>
<protein>
    <recommendedName>
        <fullName evidence="14">Beta-mannosidase B</fullName>
        <ecNumber evidence="6">3.2.1.25</ecNumber>
    </recommendedName>
    <alternativeName>
        <fullName evidence="15">Mannanase B</fullName>
    </alternativeName>
</protein>
<dbReference type="InterPro" id="IPR036156">
    <property type="entry name" value="Beta-gal/glucu_dom_sf"/>
</dbReference>
<evidence type="ECO:0000256" key="13">
    <source>
        <dbReference type="ARBA" id="ARBA00038429"/>
    </source>
</evidence>
<reference evidence="20" key="1">
    <citation type="journal article" date="2014" name="Int. J. Syst. Evol. Microbiol.">
        <title>Complete genome sequence of Corynebacterium casei LMG S-19264T (=DSM 44701T), isolated from a smear-ripened cheese.</title>
        <authorList>
            <consortium name="US DOE Joint Genome Institute (JGI-PGF)"/>
            <person name="Walter F."/>
            <person name="Albersmeier A."/>
            <person name="Kalinowski J."/>
            <person name="Ruckert C."/>
        </authorList>
    </citation>
    <scope>NUCLEOTIDE SEQUENCE</scope>
    <source>
        <strain evidence="20">JCM 18487</strain>
    </source>
</reference>
<evidence type="ECO:0000256" key="12">
    <source>
        <dbReference type="ARBA" id="ARBA00023295"/>
    </source>
</evidence>
<evidence type="ECO:0000256" key="1">
    <source>
        <dbReference type="ARBA" id="ARBA00000829"/>
    </source>
</evidence>
<keyword evidence="8" id="KW-0732">Signal</keyword>
<dbReference type="Gene3D" id="2.60.40.10">
    <property type="entry name" value="Immunoglobulins"/>
    <property type="match status" value="3"/>
</dbReference>
<dbReference type="InterPro" id="IPR054593">
    <property type="entry name" value="Beta-mannosidase-like_N2"/>
</dbReference>
<evidence type="ECO:0000256" key="6">
    <source>
        <dbReference type="ARBA" id="ARBA00012754"/>
    </source>
</evidence>
<comment type="similarity">
    <text evidence="13">Belongs to the glycosyl hydrolase 2 family. Beta-mannosidase B subfamily.</text>
</comment>